<sequence>MNNTIDVFGVPVASLTMDETVSYILSKVEERKTLQHVVVNAGKLVAMQKDVLLKNSVLDADLINADGQAVVWASKLLGQPLPERVAGIDLMLNLVQMAHDKGLKCFFLGAKEEVLKKVVDIFSEKYSPDIIGGYRNGYFKEGEEAEIAKDICNSGAHLLFVAISSPKKEIFVNKYKSIMNVPFVMGVGGSFDVVAGITKRAPLWMQKVGLEWFYRFLQEPKRMWKRYLIGNSKFILLVFKEKFKSKK</sequence>
<gene>
    <name evidence="3" type="ORF">JIV24_11790</name>
</gene>
<dbReference type="CDD" id="cd06533">
    <property type="entry name" value="Glyco_transf_WecG_TagA"/>
    <property type="match status" value="1"/>
</dbReference>
<accession>A0ABS1HKD6</accession>
<keyword evidence="4" id="KW-1185">Reference proteome</keyword>
<dbReference type="PANTHER" id="PTHR34136">
    <property type="match status" value="1"/>
</dbReference>
<evidence type="ECO:0000313" key="4">
    <source>
        <dbReference type="Proteomes" id="UP000605676"/>
    </source>
</evidence>
<proteinExistence type="predicted"/>
<dbReference type="Proteomes" id="UP000605676">
    <property type="component" value="Unassembled WGS sequence"/>
</dbReference>
<dbReference type="RefSeq" id="WP_200465245.1">
    <property type="nucleotide sequence ID" value="NZ_JAENRR010000025.1"/>
</dbReference>
<comment type="caution">
    <text evidence="3">The sequence shown here is derived from an EMBL/GenBank/DDBJ whole genome shotgun (WGS) entry which is preliminary data.</text>
</comment>
<organism evidence="3 4">
    <name type="scientific">Carboxylicivirga marina</name>
    <dbReference type="NCBI Taxonomy" id="2800988"/>
    <lineage>
        <taxon>Bacteria</taxon>
        <taxon>Pseudomonadati</taxon>
        <taxon>Bacteroidota</taxon>
        <taxon>Bacteroidia</taxon>
        <taxon>Marinilabiliales</taxon>
        <taxon>Marinilabiliaceae</taxon>
        <taxon>Carboxylicivirga</taxon>
    </lineage>
</organism>
<evidence type="ECO:0000256" key="1">
    <source>
        <dbReference type="ARBA" id="ARBA00022676"/>
    </source>
</evidence>
<name>A0ABS1HKD6_9BACT</name>
<dbReference type="Pfam" id="PF03808">
    <property type="entry name" value="Glyco_tran_WecG"/>
    <property type="match status" value="1"/>
</dbReference>
<reference evidence="3 4" key="1">
    <citation type="submission" date="2021-01" db="EMBL/GenBank/DDBJ databases">
        <title>Carboxyliciviraga sp.nov., isolated from coastal sediments.</title>
        <authorList>
            <person name="Lu D."/>
            <person name="Zhang T."/>
        </authorList>
    </citation>
    <scope>NUCLEOTIDE SEQUENCE [LARGE SCALE GENOMIC DNA]</scope>
    <source>
        <strain evidence="3 4">N1Y132</strain>
    </source>
</reference>
<keyword evidence="1" id="KW-0328">Glycosyltransferase</keyword>
<dbReference type="EMBL" id="JAENRR010000025">
    <property type="protein sequence ID" value="MBK3518017.1"/>
    <property type="molecule type" value="Genomic_DNA"/>
</dbReference>
<evidence type="ECO:0000256" key="2">
    <source>
        <dbReference type="ARBA" id="ARBA00022679"/>
    </source>
</evidence>
<keyword evidence="2" id="KW-0808">Transferase</keyword>
<protein>
    <submittedName>
        <fullName evidence="3">WecB/TagA/CpsF family glycosyltransferase</fullName>
    </submittedName>
</protein>
<dbReference type="InterPro" id="IPR004629">
    <property type="entry name" value="WecG_TagA_CpsF"/>
</dbReference>
<dbReference type="PANTHER" id="PTHR34136:SF1">
    <property type="entry name" value="UDP-N-ACETYL-D-MANNOSAMINURONIC ACID TRANSFERASE"/>
    <property type="match status" value="1"/>
</dbReference>
<dbReference type="NCBIfam" id="TIGR00696">
    <property type="entry name" value="wecG_tagA_cpsF"/>
    <property type="match status" value="1"/>
</dbReference>
<evidence type="ECO:0000313" key="3">
    <source>
        <dbReference type="EMBL" id="MBK3518017.1"/>
    </source>
</evidence>